<name>A0ABQ7JAD4_9APIC</name>
<accession>A0ABQ7JAD4</accession>
<keyword evidence="3 8" id="KW-0245">EGF-like domain</keyword>
<dbReference type="Pfam" id="PF07645">
    <property type="entry name" value="EGF_CA"/>
    <property type="match status" value="5"/>
</dbReference>
<evidence type="ECO:0000259" key="10">
    <source>
        <dbReference type="PROSITE" id="PS50026"/>
    </source>
</evidence>
<gene>
    <name evidence="11" type="ORF">IE077_002635</name>
</gene>
<dbReference type="PROSITE" id="PS00010">
    <property type="entry name" value="ASX_HYDROXYL"/>
    <property type="match status" value="4"/>
</dbReference>
<feature type="compositionally biased region" description="Pro residues" evidence="9">
    <location>
        <begin position="595"/>
        <end position="604"/>
    </location>
</feature>
<dbReference type="SUPFAM" id="SSF57184">
    <property type="entry name" value="Growth factor receptor domain"/>
    <property type="match status" value="3"/>
</dbReference>
<evidence type="ECO:0000256" key="9">
    <source>
        <dbReference type="SAM" id="MobiDB-lite"/>
    </source>
</evidence>
<feature type="region of interest" description="Disordered" evidence="9">
    <location>
        <begin position="299"/>
        <end position="329"/>
    </location>
</feature>
<evidence type="ECO:0000256" key="7">
    <source>
        <dbReference type="ARBA" id="ARBA00023180"/>
    </source>
</evidence>
<evidence type="ECO:0000256" key="5">
    <source>
        <dbReference type="ARBA" id="ARBA00022737"/>
    </source>
</evidence>
<keyword evidence="5" id="KW-0677">Repeat</keyword>
<dbReference type="InterPro" id="IPR009030">
    <property type="entry name" value="Growth_fac_rcpt_cys_sf"/>
</dbReference>
<dbReference type="Pfam" id="PF12662">
    <property type="entry name" value="cEGF"/>
    <property type="match status" value="2"/>
</dbReference>
<comment type="subcellular location">
    <subcellularLocation>
        <location evidence="1">Secreted</location>
    </subcellularLocation>
</comment>
<keyword evidence="2" id="KW-0964">Secreted</keyword>
<dbReference type="CDD" id="cd00054">
    <property type="entry name" value="EGF_CA"/>
    <property type="match status" value="3"/>
</dbReference>
<evidence type="ECO:0000313" key="12">
    <source>
        <dbReference type="Proteomes" id="UP000823046"/>
    </source>
</evidence>
<dbReference type="SMART" id="SM00179">
    <property type="entry name" value="EGF_CA"/>
    <property type="match status" value="8"/>
</dbReference>
<evidence type="ECO:0000256" key="8">
    <source>
        <dbReference type="PROSITE-ProRule" id="PRU00076"/>
    </source>
</evidence>
<dbReference type="PROSITE" id="PS01186">
    <property type="entry name" value="EGF_2"/>
    <property type="match status" value="2"/>
</dbReference>
<feature type="compositionally biased region" description="Low complexity" evidence="9">
    <location>
        <begin position="306"/>
        <end position="317"/>
    </location>
</feature>
<feature type="domain" description="EGF-like" evidence="10">
    <location>
        <begin position="722"/>
        <end position="763"/>
    </location>
</feature>
<reference evidence="11 12" key="1">
    <citation type="journal article" date="2020" name="bioRxiv">
        <title>Metabolic contributions of an alphaproteobacterial endosymbiont in the apicomplexan Cardiosporidium cionae.</title>
        <authorList>
            <person name="Hunter E.S."/>
            <person name="Paight C.J."/>
            <person name="Lane C.E."/>
        </authorList>
    </citation>
    <scope>NUCLEOTIDE SEQUENCE [LARGE SCALE GENOMIC DNA]</scope>
    <source>
        <strain evidence="11">ESH_2018</strain>
    </source>
</reference>
<comment type="caution">
    <text evidence="8">Lacks conserved residue(s) required for the propagation of feature annotation.</text>
</comment>
<dbReference type="InterPro" id="IPR052080">
    <property type="entry name" value="vWF_C/EGF_Fibrillin"/>
</dbReference>
<dbReference type="InterPro" id="IPR000152">
    <property type="entry name" value="EGF-type_Asp/Asn_hydroxyl_site"/>
</dbReference>
<feature type="domain" description="EGF-like" evidence="10">
    <location>
        <begin position="166"/>
        <end position="206"/>
    </location>
</feature>
<dbReference type="InterPro" id="IPR018097">
    <property type="entry name" value="EGF_Ca-bd_CS"/>
</dbReference>
<dbReference type="PROSITE" id="PS50026">
    <property type="entry name" value="EGF_3"/>
    <property type="match status" value="3"/>
</dbReference>
<dbReference type="InterPro" id="IPR049883">
    <property type="entry name" value="NOTCH1_EGF-like"/>
</dbReference>
<dbReference type="SUPFAM" id="SSF57196">
    <property type="entry name" value="EGF/Laminin"/>
    <property type="match status" value="1"/>
</dbReference>
<evidence type="ECO:0000256" key="4">
    <source>
        <dbReference type="ARBA" id="ARBA00022729"/>
    </source>
</evidence>
<organism evidence="11 12">
    <name type="scientific">Cardiosporidium cionae</name>
    <dbReference type="NCBI Taxonomy" id="476202"/>
    <lineage>
        <taxon>Eukaryota</taxon>
        <taxon>Sar</taxon>
        <taxon>Alveolata</taxon>
        <taxon>Apicomplexa</taxon>
        <taxon>Aconoidasida</taxon>
        <taxon>Nephromycida</taxon>
        <taxon>Cardiosporidium</taxon>
    </lineage>
</organism>
<comment type="caution">
    <text evidence="11">The sequence shown here is derived from an EMBL/GenBank/DDBJ whole genome shotgun (WGS) entry which is preliminary data.</text>
</comment>
<keyword evidence="6" id="KW-1015">Disulfide bond</keyword>
<sequence>MLLPPITEAQNTGGLLSNRLGNSRNGRAASSSNNASALLPTAPSAEPELLQNAGNAVVAFSRLATCDPSVRGLCCLAESFCHSLASCVTPTPFNSVLMLAASLPRCVCPSGYEGDGRNSGTGCKNINECATNVALCDHQCVDLSPGYTCACNSGYRLHSNGFSCIDVDECVEIPNSCSHNCSNLAGSFQCTCPSGYALGEDNKTCIDVDECSANHGKGPCEDLCVNTKGGYHCDCGIGFKLHPTILGRCIDRDECREGLAPEGRSACKTDGSQSCVNTHGSFICTCSSGYRSISTNASTDSRLANSTPSSHSTVSSVFEQPHGMSVASPNPPPTLSSFAFPSLPSTKSRLGNPLETHVGFFPTQRSLQLQKWANFFTGGRAFSNPLPSTTGLDATNSILSSISNKISTEQAWDGKTPYNPTTDSSKDLNSAILAGQSVIGLLSGLTTLYSSAKQLQGLVPSQTTASVPFSPSGVGLPFPTTGTASPVRTPPSSGKNNFETSAAPTSITSNPFIQGLNSALSTATNPLLGGTGGNAFASLGSVILDTNLSQLQFSPLTPIPSLTQKSFPWAQATTTTSSQSPSTRSGGPAASSLPSTPPSPPPLSTPEAPDISKKLSFQPSLFDWLVCEDINECEENLVSMNTTLSSPLCSSREHQCVNLPGSYECRCPDGFEYSTSARNCIEINECDPTRFPSPCAHHCKNTVGSYTCRSGYKLIENGQCEDIDECSDSALHKCKHSCINTPGSFHCGCAPGYALHADGIRCVDTDECAAHLNPCSHICTNMKGSFQCSCPDKMYLGNDNTTCIAYINCNEQPMACSGISDCRFDSTLNRFACTCPAGYDTNVSNDVTSCVDINECLVGSPPGIFPCKDTRRPCCSNKNGGARFYNGKIMVEILNI</sequence>
<keyword evidence="12" id="KW-1185">Reference proteome</keyword>
<feature type="region of interest" description="Disordered" evidence="9">
    <location>
        <begin position="570"/>
        <end position="610"/>
    </location>
</feature>
<evidence type="ECO:0000256" key="3">
    <source>
        <dbReference type="ARBA" id="ARBA00022536"/>
    </source>
</evidence>
<feature type="domain" description="EGF-like" evidence="10">
    <location>
        <begin position="764"/>
        <end position="804"/>
    </location>
</feature>
<feature type="region of interest" description="Disordered" evidence="9">
    <location>
        <begin position="13"/>
        <end position="40"/>
    </location>
</feature>
<dbReference type="InterPro" id="IPR000742">
    <property type="entry name" value="EGF"/>
</dbReference>
<dbReference type="SMART" id="SM00181">
    <property type="entry name" value="EGF"/>
    <property type="match status" value="10"/>
</dbReference>
<dbReference type="PANTHER" id="PTHR47333:SF4">
    <property type="entry name" value="EGF-LIKE DOMAIN-CONTAINING PROTEIN"/>
    <property type="match status" value="1"/>
</dbReference>
<dbReference type="PANTHER" id="PTHR47333">
    <property type="entry name" value="VON WILLEBRAND FACTOR C AND EGF DOMAIN-CONTAINING PROTEIN"/>
    <property type="match status" value="1"/>
</dbReference>
<dbReference type="InterPro" id="IPR026823">
    <property type="entry name" value="cEGF"/>
</dbReference>
<evidence type="ECO:0000256" key="2">
    <source>
        <dbReference type="ARBA" id="ARBA00022525"/>
    </source>
</evidence>
<keyword evidence="4" id="KW-0732">Signal</keyword>
<dbReference type="EMBL" id="JADAQX010000267">
    <property type="protein sequence ID" value="KAF8820944.1"/>
    <property type="molecule type" value="Genomic_DNA"/>
</dbReference>
<dbReference type="Gene3D" id="2.10.25.10">
    <property type="entry name" value="Laminin"/>
    <property type="match status" value="8"/>
</dbReference>
<feature type="compositionally biased region" description="Low complexity" evidence="9">
    <location>
        <begin position="573"/>
        <end position="594"/>
    </location>
</feature>
<evidence type="ECO:0000256" key="1">
    <source>
        <dbReference type="ARBA" id="ARBA00004613"/>
    </source>
</evidence>
<dbReference type="Proteomes" id="UP000823046">
    <property type="component" value="Unassembled WGS sequence"/>
</dbReference>
<proteinExistence type="predicted"/>
<evidence type="ECO:0000256" key="6">
    <source>
        <dbReference type="ARBA" id="ARBA00023157"/>
    </source>
</evidence>
<evidence type="ECO:0000313" key="11">
    <source>
        <dbReference type="EMBL" id="KAF8820944.1"/>
    </source>
</evidence>
<dbReference type="PROSITE" id="PS01187">
    <property type="entry name" value="EGF_CA"/>
    <property type="match status" value="4"/>
</dbReference>
<dbReference type="InterPro" id="IPR001881">
    <property type="entry name" value="EGF-like_Ca-bd_dom"/>
</dbReference>
<feature type="region of interest" description="Disordered" evidence="9">
    <location>
        <begin position="480"/>
        <end position="509"/>
    </location>
</feature>
<feature type="compositionally biased region" description="Low complexity" evidence="9">
    <location>
        <begin position="21"/>
        <end position="37"/>
    </location>
</feature>
<keyword evidence="7" id="KW-0325">Glycoprotein</keyword>
<protein>
    <submittedName>
        <fullName evidence="11">Latent-transforming growth factor beta-binding</fullName>
    </submittedName>
</protein>